<comment type="similarity">
    <text evidence="1">Belongs to the CGI121/TPRKB family.</text>
</comment>
<name>A0A2R7Y6F9_9CREN</name>
<reference evidence="2 3" key="1">
    <citation type="journal article" date="2018" name="Syst. Appl. Microbiol.">
        <title>A new symbiotic nanoarchaeote (Candidatus Nanoclepta minutus) and its host (Zestosphaera tikiterensis gen. nov., sp. nov.) from a New Zealand hot spring.</title>
        <authorList>
            <person name="St John E."/>
            <person name="Liu Y."/>
            <person name="Podar M."/>
            <person name="Stott M.B."/>
            <person name="Meneghin J."/>
            <person name="Chen Z."/>
            <person name="Lagutin K."/>
            <person name="Mitchell K."/>
            <person name="Reysenbach A.L."/>
        </authorList>
    </citation>
    <scope>NUCLEOTIDE SEQUENCE [LARGE SCALE GENOMIC DNA]</scope>
    <source>
        <strain evidence="2">NZ3</strain>
    </source>
</reference>
<evidence type="ECO:0000256" key="1">
    <source>
        <dbReference type="ARBA" id="ARBA00005546"/>
    </source>
</evidence>
<proteinExistence type="inferred from homology"/>
<protein>
    <submittedName>
        <fullName evidence="2">Uncharacterized protein</fullName>
    </submittedName>
</protein>
<dbReference type="InterPro" id="IPR013926">
    <property type="entry name" value="CGI121/TPRKB"/>
</dbReference>
<evidence type="ECO:0000313" key="2">
    <source>
        <dbReference type="EMBL" id="PUA33118.1"/>
    </source>
</evidence>
<dbReference type="Proteomes" id="UP000244093">
    <property type="component" value="Unassembled WGS sequence"/>
</dbReference>
<dbReference type="Pfam" id="PF08617">
    <property type="entry name" value="CGI-121"/>
    <property type="match status" value="1"/>
</dbReference>
<gene>
    <name evidence="2" type="ORF">B7O98_01380</name>
</gene>
<dbReference type="InterPro" id="IPR036504">
    <property type="entry name" value="CGI121/TPRKB_sf"/>
</dbReference>
<dbReference type="AlphaFoldDB" id="A0A2R7Y6F9"/>
<organism evidence="2 3">
    <name type="scientific">Zestosphaera tikiterensis</name>
    <dbReference type="NCBI Taxonomy" id="1973259"/>
    <lineage>
        <taxon>Archaea</taxon>
        <taxon>Thermoproteota</taxon>
        <taxon>Thermoprotei</taxon>
        <taxon>Desulfurococcales</taxon>
        <taxon>Desulfurococcaceae</taxon>
        <taxon>Zestosphaera</taxon>
    </lineage>
</organism>
<sequence>MEVNLNSSASFLLNELSKLNVRLRYCVTYSNEVLNLVESFHSGSELCVTQAIPAALVIAEQQLKIPAIYTAEAFITKNNVSEKPHIEYLLYFVGTRQIKEALNKLRKFTREPYILIRFCLNRDPEVEDLEKTFKCLDRKIGELNFVDEDALAEVYGIRKSQASEMLKDVLTRITYFKITAFKKA</sequence>
<evidence type="ECO:0000313" key="3">
    <source>
        <dbReference type="Proteomes" id="UP000244093"/>
    </source>
</evidence>
<dbReference type="EMBL" id="NBVN01000002">
    <property type="protein sequence ID" value="PUA33118.1"/>
    <property type="molecule type" value="Genomic_DNA"/>
</dbReference>
<dbReference type="SUPFAM" id="SSF143870">
    <property type="entry name" value="PF0523-like"/>
    <property type="match status" value="1"/>
</dbReference>
<accession>A0A2R7Y6F9</accession>
<dbReference type="Gene3D" id="3.30.2380.10">
    <property type="entry name" value="CGI121/TPRKB"/>
    <property type="match status" value="1"/>
</dbReference>
<comment type="caution">
    <text evidence="2">The sequence shown here is derived from an EMBL/GenBank/DDBJ whole genome shotgun (WGS) entry which is preliminary data.</text>
</comment>
<dbReference type="NCBIfam" id="NF011465">
    <property type="entry name" value="PRK14886.1-1"/>
    <property type="match status" value="1"/>
</dbReference>